<feature type="transmembrane region" description="Helical" evidence="10">
    <location>
        <begin position="261"/>
        <end position="283"/>
    </location>
</feature>
<dbReference type="Gramene" id="ERN13382">
    <property type="protein sequence ID" value="ERN13382"/>
    <property type="gene ID" value="AMTR_s00041p00165430"/>
</dbReference>
<dbReference type="NCBIfam" id="TIGR00879">
    <property type="entry name" value="SP"/>
    <property type="match status" value="1"/>
</dbReference>
<keyword evidence="8 10" id="KW-0472">Membrane</keyword>
<evidence type="ECO:0000256" key="1">
    <source>
        <dbReference type="ARBA" id="ARBA00004141"/>
    </source>
</evidence>
<evidence type="ECO:0000256" key="5">
    <source>
        <dbReference type="ARBA" id="ARBA00022692"/>
    </source>
</evidence>
<sequence>MSGAILFIQKDLKITEVQVEVFVSCLSIVSLVGCLGGGHTADAIGRKWTMGLSCIVFQLGVVLMAIAPSFKVLLAGRILAGIGVGFGGVIALIYIAEISPAASRGTLTSIPEILVNFGILLGYVSNYAFSGLPVHIGWRVMLVVGVLPSVFVAFALFVLPESPRWLVMMNRTKEAQSVLLKITEDETEVEARLSEIEEAAKIQNQEKGVWQELISPSPVVRRMLISGIGIQCFQQITGIDAIVYYSPTIFMDAGLKSEKTILAATIAVGFAKTSFILVAIFLIDRVGRKPLLYVSTMGMTACLFGLGMTLTFLKHGSGQNQIAITLAILAVCGNVAFFSVGIGPICWVVTSEIFPLRLRAQASALGAMGNRVCSGIVSMSFLSASRFISVAGIFLMFSAISAFSVAFVYRFVPETKEKTLEEIKLLFEPGEDWNKGGEVELEDAKHLVQNQ</sequence>
<dbReference type="PRINTS" id="PR00171">
    <property type="entry name" value="SUGRTRNSPORT"/>
</dbReference>
<evidence type="ECO:0000256" key="6">
    <source>
        <dbReference type="ARBA" id="ARBA00022847"/>
    </source>
</evidence>
<keyword evidence="7 10" id="KW-1133">Transmembrane helix</keyword>
<dbReference type="PROSITE" id="PS00216">
    <property type="entry name" value="SUGAR_TRANSPORT_1"/>
    <property type="match status" value="1"/>
</dbReference>
<evidence type="ECO:0000256" key="9">
    <source>
        <dbReference type="RuleBase" id="RU003346"/>
    </source>
</evidence>
<dbReference type="OrthoDB" id="6339427at2759"/>
<dbReference type="InterPro" id="IPR003663">
    <property type="entry name" value="Sugar/inositol_transpt"/>
</dbReference>
<dbReference type="InterPro" id="IPR005829">
    <property type="entry name" value="Sugar_transporter_CS"/>
</dbReference>
<reference evidence="13" key="1">
    <citation type="journal article" date="2013" name="Science">
        <title>The Amborella genome and the evolution of flowering plants.</title>
        <authorList>
            <consortium name="Amborella Genome Project"/>
        </authorList>
    </citation>
    <scope>NUCLEOTIDE SEQUENCE [LARGE SCALE GENOMIC DNA]</scope>
</reference>
<feature type="transmembrane region" description="Helical" evidence="10">
    <location>
        <begin position="21"/>
        <end position="41"/>
    </location>
</feature>
<keyword evidence="3 9" id="KW-0813">Transport</keyword>
<protein>
    <recommendedName>
        <fullName evidence="11">Major facilitator superfamily (MFS) profile domain-containing protein</fullName>
    </recommendedName>
</protein>
<dbReference type="PANTHER" id="PTHR48020:SF49">
    <property type="entry name" value="SUGAR TRANSPORTER"/>
    <property type="match status" value="1"/>
</dbReference>
<dbReference type="HOGENOM" id="CLU_001265_30_5_1"/>
<feature type="transmembrane region" description="Helical" evidence="10">
    <location>
        <begin position="47"/>
        <end position="66"/>
    </location>
</feature>
<comment type="similarity">
    <text evidence="2 9">Belongs to the major facilitator superfamily. Sugar transporter (TC 2.A.1.1) family.</text>
</comment>
<dbReference type="InterPro" id="IPR036259">
    <property type="entry name" value="MFS_trans_sf"/>
</dbReference>
<feature type="transmembrane region" description="Helical" evidence="10">
    <location>
        <begin position="78"/>
        <end position="96"/>
    </location>
</feature>
<evidence type="ECO:0000256" key="7">
    <source>
        <dbReference type="ARBA" id="ARBA00022989"/>
    </source>
</evidence>
<dbReference type="SUPFAM" id="SSF103473">
    <property type="entry name" value="MFS general substrate transporter"/>
    <property type="match status" value="1"/>
</dbReference>
<feature type="domain" description="Major facilitator superfamily (MFS) profile" evidence="11">
    <location>
        <begin position="1"/>
        <end position="416"/>
    </location>
</feature>
<name>W1PTM2_AMBTC</name>
<dbReference type="GO" id="GO:0015293">
    <property type="term" value="F:symporter activity"/>
    <property type="evidence" value="ECO:0007669"/>
    <property type="project" value="UniProtKB-KW"/>
</dbReference>
<evidence type="ECO:0000256" key="2">
    <source>
        <dbReference type="ARBA" id="ARBA00010992"/>
    </source>
</evidence>
<evidence type="ECO:0000256" key="3">
    <source>
        <dbReference type="ARBA" id="ARBA00022448"/>
    </source>
</evidence>
<gene>
    <name evidence="12" type="ORF">AMTR_s00041p00165430</name>
</gene>
<dbReference type="Proteomes" id="UP000017836">
    <property type="component" value="Unassembled WGS sequence"/>
</dbReference>
<keyword evidence="5 10" id="KW-0812">Transmembrane</keyword>
<feature type="transmembrane region" description="Helical" evidence="10">
    <location>
        <begin position="136"/>
        <end position="159"/>
    </location>
</feature>
<dbReference type="AlphaFoldDB" id="W1PTM2"/>
<accession>W1PTM2</accession>
<keyword evidence="13" id="KW-1185">Reference proteome</keyword>
<evidence type="ECO:0000256" key="10">
    <source>
        <dbReference type="SAM" id="Phobius"/>
    </source>
</evidence>
<dbReference type="PROSITE" id="PS50850">
    <property type="entry name" value="MFS"/>
    <property type="match status" value="1"/>
</dbReference>
<dbReference type="PROSITE" id="PS00217">
    <property type="entry name" value="SUGAR_TRANSPORT_2"/>
    <property type="match status" value="1"/>
</dbReference>
<dbReference type="FunFam" id="1.20.1250.20:FF:000025">
    <property type="entry name" value="probable polyol transporter 4"/>
    <property type="match status" value="1"/>
</dbReference>
<proteinExistence type="inferred from homology"/>
<evidence type="ECO:0000256" key="4">
    <source>
        <dbReference type="ARBA" id="ARBA00022597"/>
    </source>
</evidence>
<dbReference type="eggNOG" id="KOG0254">
    <property type="taxonomic scope" value="Eukaryota"/>
</dbReference>
<keyword evidence="4" id="KW-0762">Sugar transport</keyword>
<dbReference type="InterPro" id="IPR050814">
    <property type="entry name" value="Myo-inositol_Transporter"/>
</dbReference>
<evidence type="ECO:0000313" key="13">
    <source>
        <dbReference type="Proteomes" id="UP000017836"/>
    </source>
</evidence>
<comment type="subcellular location">
    <subcellularLocation>
        <location evidence="1">Membrane</location>
        <topology evidence="1">Multi-pass membrane protein</topology>
    </subcellularLocation>
</comment>
<dbReference type="Pfam" id="PF00083">
    <property type="entry name" value="Sugar_tr"/>
    <property type="match status" value="1"/>
</dbReference>
<evidence type="ECO:0000313" key="12">
    <source>
        <dbReference type="EMBL" id="ERN13382.1"/>
    </source>
</evidence>
<dbReference type="GO" id="GO:0016020">
    <property type="term" value="C:membrane"/>
    <property type="evidence" value="ECO:0007669"/>
    <property type="project" value="UniProtKB-SubCell"/>
</dbReference>
<dbReference type="PANTHER" id="PTHR48020">
    <property type="entry name" value="PROTON MYO-INOSITOL COTRANSPORTER"/>
    <property type="match status" value="1"/>
</dbReference>
<keyword evidence="6" id="KW-0769">Symport</keyword>
<dbReference type="InterPro" id="IPR005828">
    <property type="entry name" value="MFS_sugar_transport-like"/>
</dbReference>
<feature type="transmembrane region" description="Helical" evidence="10">
    <location>
        <begin position="322"/>
        <end position="350"/>
    </location>
</feature>
<evidence type="ECO:0000259" key="11">
    <source>
        <dbReference type="PROSITE" id="PS50850"/>
    </source>
</evidence>
<organism evidence="12 13">
    <name type="scientific">Amborella trichopoda</name>
    <dbReference type="NCBI Taxonomy" id="13333"/>
    <lineage>
        <taxon>Eukaryota</taxon>
        <taxon>Viridiplantae</taxon>
        <taxon>Streptophyta</taxon>
        <taxon>Embryophyta</taxon>
        <taxon>Tracheophyta</taxon>
        <taxon>Spermatophyta</taxon>
        <taxon>Magnoliopsida</taxon>
        <taxon>Amborellales</taxon>
        <taxon>Amborellaceae</taxon>
        <taxon>Amborella</taxon>
    </lineage>
</organism>
<feature type="transmembrane region" description="Helical" evidence="10">
    <location>
        <begin position="387"/>
        <end position="409"/>
    </location>
</feature>
<evidence type="ECO:0000256" key="8">
    <source>
        <dbReference type="ARBA" id="ARBA00023136"/>
    </source>
</evidence>
<dbReference type="Gene3D" id="1.20.1250.20">
    <property type="entry name" value="MFS general substrate transporter like domains"/>
    <property type="match status" value="1"/>
</dbReference>
<dbReference type="EMBL" id="KI392588">
    <property type="protein sequence ID" value="ERN13382.1"/>
    <property type="molecule type" value="Genomic_DNA"/>
</dbReference>
<feature type="transmembrane region" description="Helical" evidence="10">
    <location>
        <begin position="290"/>
        <end position="310"/>
    </location>
</feature>
<feature type="transmembrane region" description="Helical" evidence="10">
    <location>
        <begin position="108"/>
        <end position="129"/>
    </location>
</feature>
<dbReference type="InterPro" id="IPR020846">
    <property type="entry name" value="MFS_dom"/>
</dbReference>